<keyword evidence="2" id="KW-0235">DNA replication</keyword>
<dbReference type="PANTHER" id="PTHR10416:SF0">
    <property type="entry name" value="DNA POLYMERASE DELTA SUBUNIT 2"/>
    <property type="match status" value="1"/>
</dbReference>
<accession>A0ABD3SFM1</accession>
<gene>
    <name evidence="4" type="ORF">ACHAXA_010472</name>
</gene>
<dbReference type="AlphaFoldDB" id="A0ABD3SFM1"/>
<sequence length="323" mass="33562">MTDEDDVVDHGGPILLLVSGLGCGCDSPTDVASGGSLAVRREMLLEYLTNPKLSDGASVCWVIVAGGACSPPPSTVSIATDDGGAVKSGMSDQGNVNGKRRRDYNVAAASESSSRDTRNNNAAAHVSRSLFDLDVYLSELLGSGIPVDYVPGWQKRPCIRACCHAARLRRPLLQGHNPYECVLGGGGDDGGGGSEGGVRVLGSDGLNIADLRRFLTTTTAAAGGGGDATTTDADSGVVAPSSCIDALHRTLLYGHMAPTGPDSLPTFPSCEYDPFVLTSRPNVYFAGNCDVYETRLVNCRGEEIVEESPASTTAHDMVGGRHD</sequence>
<dbReference type="InterPro" id="IPR024826">
    <property type="entry name" value="DNA_pol_delta/II_ssu"/>
</dbReference>
<dbReference type="Proteomes" id="UP001530377">
    <property type="component" value="Unassembled WGS sequence"/>
</dbReference>
<dbReference type="GO" id="GO:0006260">
    <property type="term" value="P:DNA replication"/>
    <property type="evidence" value="ECO:0007669"/>
    <property type="project" value="UniProtKB-KW"/>
</dbReference>
<dbReference type="PANTHER" id="PTHR10416">
    <property type="entry name" value="DNA POLYMERASE DELTA SUBUNIT 2"/>
    <property type="match status" value="1"/>
</dbReference>
<organism evidence="4 5">
    <name type="scientific">Cyclostephanos tholiformis</name>
    <dbReference type="NCBI Taxonomy" id="382380"/>
    <lineage>
        <taxon>Eukaryota</taxon>
        <taxon>Sar</taxon>
        <taxon>Stramenopiles</taxon>
        <taxon>Ochrophyta</taxon>
        <taxon>Bacillariophyta</taxon>
        <taxon>Coscinodiscophyceae</taxon>
        <taxon>Thalassiosirophycidae</taxon>
        <taxon>Stephanodiscales</taxon>
        <taxon>Stephanodiscaceae</taxon>
        <taxon>Cyclostephanos</taxon>
    </lineage>
</organism>
<evidence type="ECO:0000256" key="1">
    <source>
        <dbReference type="ARBA" id="ARBA00006035"/>
    </source>
</evidence>
<evidence type="ECO:0000313" key="5">
    <source>
        <dbReference type="Proteomes" id="UP001530377"/>
    </source>
</evidence>
<dbReference type="Gene3D" id="3.60.21.50">
    <property type="match status" value="1"/>
</dbReference>
<protein>
    <submittedName>
        <fullName evidence="4">Uncharacterized protein</fullName>
    </submittedName>
</protein>
<keyword evidence="5" id="KW-1185">Reference proteome</keyword>
<evidence type="ECO:0000313" key="4">
    <source>
        <dbReference type="EMBL" id="KAL3823337.1"/>
    </source>
</evidence>
<feature type="region of interest" description="Disordered" evidence="3">
    <location>
        <begin position="82"/>
        <end position="121"/>
    </location>
</feature>
<dbReference type="EMBL" id="JALLPB020000040">
    <property type="protein sequence ID" value="KAL3823337.1"/>
    <property type="molecule type" value="Genomic_DNA"/>
</dbReference>
<proteinExistence type="inferred from homology"/>
<comment type="caution">
    <text evidence="4">The sequence shown here is derived from an EMBL/GenBank/DDBJ whole genome shotgun (WGS) entry which is preliminary data.</text>
</comment>
<name>A0ABD3SFM1_9STRA</name>
<reference evidence="4 5" key="1">
    <citation type="submission" date="2024-10" db="EMBL/GenBank/DDBJ databases">
        <title>Updated reference genomes for cyclostephanoid diatoms.</title>
        <authorList>
            <person name="Roberts W.R."/>
            <person name="Alverson A.J."/>
        </authorList>
    </citation>
    <scope>NUCLEOTIDE SEQUENCE [LARGE SCALE GENOMIC DNA]</scope>
    <source>
        <strain evidence="4 5">AJA228-03</strain>
    </source>
</reference>
<evidence type="ECO:0000256" key="3">
    <source>
        <dbReference type="SAM" id="MobiDB-lite"/>
    </source>
</evidence>
<evidence type="ECO:0000256" key="2">
    <source>
        <dbReference type="ARBA" id="ARBA00022705"/>
    </source>
</evidence>
<comment type="similarity">
    <text evidence="1">Belongs to the DNA polymerase delta/II small subunit family.</text>
</comment>